<comment type="similarity">
    <text evidence="2 6">Belongs to the class-I pyridoxal-phosphate-dependent aminotransferase family.</text>
</comment>
<proteinExistence type="inferred from homology"/>
<evidence type="ECO:0000313" key="8">
    <source>
        <dbReference type="EMBL" id="RKQ14099.1"/>
    </source>
</evidence>
<dbReference type="FunFam" id="3.40.640.10:FF:000033">
    <property type="entry name" value="Aspartate aminotransferase"/>
    <property type="match status" value="1"/>
</dbReference>
<evidence type="ECO:0000256" key="2">
    <source>
        <dbReference type="ARBA" id="ARBA00007441"/>
    </source>
</evidence>
<dbReference type="Pfam" id="PF00155">
    <property type="entry name" value="Aminotran_1_2"/>
    <property type="match status" value="1"/>
</dbReference>
<evidence type="ECO:0000256" key="1">
    <source>
        <dbReference type="ARBA" id="ARBA00001933"/>
    </source>
</evidence>
<dbReference type="PANTHER" id="PTHR46383:SF4">
    <property type="entry name" value="AMINOTRANSFERASE"/>
    <property type="match status" value="1"/>
</dbReference>
<dbReference type="InterPro" id="IPR015422">
    <property type="entry name" value="PyrdxlP-dep_Trfase_small"/>
</dbReference>
<dbReference type="InterPro" id="IPR015421">
    <property type="entry name" value="PyrdxlP-dep_Trfase_major"/>
</dbReference>
<evidence type="ECO:0000259" key="7">
    <source>
        <dbReference type="Pfam" id="PF00155"/>
    </source>
</evidence>
<dbReference type="EMBL" id="RBZN01000049">
    <property type="protein sequence ID" value="RKQ14099.1"/>
    <property type="molecule type" value="Genomic_DNA"/>
</dbReference>
<name>A0A494YV78_9BACL</name>
<dbReference type="NCBIfam" id="NF005817">
    <property type="entry name" value="PRK07683.1"/>
    <property type="match status" value="1"/>
</dbReference>
<feature type="domain" description="Aminotransferase class I/classII large" evidence="7">
    <location>
        <begin position="29"/>
        <end position="366"/>
    </location>
</feature>
<sequence>MEHLLYKNLKNIELSGIRKFTNMLVDYPDAINLTIGQPDFPTPEHVKEKAKEAIDKNYTSYTPNAGILELRKAISNFYSSKYQLSYNPQDEIIVTHGASGALTIALRAILEEGCEVILSGPAYPGYIPLVELCGATPVIVDTTSTKFVLTAELIEKNITDKTRCVILPSPCNPVGSIIGEQELIKISALLKDKEIFIISDEIYSELIYDKTHKSIASFEGMREKTIVINGVSKSHSMTGWRIGYTLAPNYITKEMTKLNGYYISCASSISQYAALEALTNGLSDPEEMKKEYQVRRDYVYKRLVDMGIDVLKPDGAFYIFPSIKKFNMLSFDFCVSLLKEQGLATVPGSAFSPIGEGFIRLSFAQPVEILQKGMDRLENFIEKLNKGTK</sequence>
<dbReference type="CDD" id="cd00609">
    <property type="entry name" value="AAT_like"/>
    <property type="match status" value="1"/>
</dbReference>
<keyword evidence="9" id="KW-1185">Reference proteome</keyword>
<keyword evidence="5" id="KW-0663">Pyridoxal phosphate</keyword>
<evidence type="ECO:0000256" key="4">
    <source>
        <dbReference type="ARBA" id="ARBA00022679"/>
    </source>
</evidence>
<dbReference type="RefSeq" id="WP_121215571.1">
    <property type="nucleotide sequence ID" value="NZ_JBBYAH010000001.1"/>
</dbReference>
<dbReference type="InterPro" id="IPR004838">
    <property type="entry name" value="NHTrfase_class1_PyrdxlP-BS"/>
</dbReference>
<evidence type="ECO:0000256" key="6">
    <source>
        <dbReference type="RuleBase" id="RU000481"/>
    </source>
</evidence>
<dbReference type="InterPro" id="IPR015424">
    <property type="entry name" value="PyrdxlP-dep_Trfase"/>
</dbReference>
<dbReference type="Proteomes" id="UP000272238">
    <property type="component" value="Unassembled WGS sequence"/>
</dbReference>
<accession>A0A494YV78</accession>
<dbReference type="GO" id="GO:0008483">
    <property type="term" value="F:transaminase activity"/>
    <property type="evidence" value="ECO:0007669"/>
    <property type="project" value="UniProtKB-KW"/>
</dbReference>
<dbReference type="PANTHER" id="PTHR46383">
    <property type="entry name" value="ASPARTATE AMINOTRANSFERASE"/>
    <property type="match status" value="1"/>
</dbReference>
<gene>
    <name evidence="8" type="ORF">D8M03_14640</name>
</gene>
<dbReference type="Gene3D" id="3.90.1150.10">
    <property type="entry name" value="Aspartate Aminotransferase, domain 1"/>
    <property type="match status" value="1"/>
</dbReference>
<evidence type="ECO:0000256" key="5">
    <source>
        <dbReference type="ARBA" id="ARBA00022898"/>
    </source>
</evidence>
<organism evidence="8 9">
    <name type="scientific">Ureibacillus endophyticus</name>
    <dbReference type="NCBI Taxonomy" id="1978490"/>
    <lineage>
        <taxon>Bacteria</taxon>
        <taxon>Bacillati</taxon>
        <taxon>Bacillota</taxon>
        <taxon>Bacilli</taxon>
        <taxon>Bacillales</taxon>
        <taxon>Caryophanaceae</taxon>
        <taxon>Ureibacillus</taxon>
    </lineage>
</organism>
<comment type="caution">
    <text evidence="8">The sequence shown here is derived from an EMBL/GenBank/DDBJ whole genome shotgun (WGS) entry which is preliminary data.</text>
</comment>
<dbReference type="EC" id="2.6.1.-" evidence="6"/>
<reference evidence="8 9" key="1">
    <citation type="journal article" date="2016" name="Antonie Van Leeuwenhoek">
        <title>Lysinibacillus endophyticus sp. nov., an indole-3-acetic acid producing endophytic bacterium isolated from corn root (Zea mays cv. Xinken-5).</title>
        <authorList>
            <person name="Yu J."/>
            <person name="Guan X."/>
            <person name="Liu C."/>
            <person name="Xiang W."/>
            <person name="Yu Z."/>
            <person name="Liu X."/>
            <person name="Wang G."/>
        </authorList>
    </citation>
    <scope>NUCLEOTIDE SEQUENCE [LARGE SCALE GENOMIC DNA]</scope>
    <source>
        <strain evidence="8 9">DSM 100506</strain>
    </source>
</reference>
<dbReference type="InterPro" id="IPR004839">
    <property type="entry name" value="Aminotransferase_I/II_large"/>
</dbReference>
<dbReference type="PROSITE" id="PS00105">
    <property type="entry name" value="AA_TRANSFER_CLASS_1"/>
    <property type="match status" value="1"/>
</dbReference>
<dbReference type="GO" id="GO:0006520">
    <property type="term" value="P:amino acid metabolic process"/>
    <property type="evidence" value="ECO:0007669"/>
    <property type="project" value="InterPro"/>
</dbReference>
<comment type="cofactor">
    <cofactor evidence="1 6">
        <name>pyridoxal 5'-phosphate</name>
        <dbReference type="ChEBI" id="CHEBI:597326"/>
    </cofactor>
</comment>
<dbReference type="Gene3D" id="3.40.640.10">
    <property type="entry name" value="Type I PLP-dependent aspartate aminotransferase-like (Major domain)"/>
    <property type="match status" value="1"/>
</dbReference>
<keyword evidence="4 6" id="KW-0808">Transferase</keyword>
<dbReference type="InterPro" id="IPR050596">
    <property type="entry name" value="AspAT/PAT-like"/>
</dbReference>
<dbReference type="GO" id="GO:0030170">
    <property type="term" value="F:pyridoxal phosphate binding"/>
    <property type="evidence" value="ECO:0007669"/>
    <property type="project" value="InterPro"/>
</dbReference>
<dbReference type="AlphaFoldDB" id="A0A494YV78"/>
<evidence type="ECO:0000256" key="3">
    <source>
        <dbReference type="ARBA" id="ARBA00022576"/>
    </source>
</evidence>
<dbReference type="OrthoDB" id="9802328at2"/>
<dbReference type="SUPFAM" id="SSF53383">
    <property type="entry name" value="PLP-dependent transferases"/>
    <property type="match status" value="1"/>
</dbReference>
<evidence type="ECO:0000313" key="9">
    <source>
        <dbReference type="Proteomes" id="UP000272238"/>
    </source>
</evidence>
<protein>
    <recommendedName>
        <fullName evidence="6">Aminotransferase</fullName>
        <ecNumber evidence="6">2.6.1.-</ecNumber>
    </recommendedName>
</protein>
<keyword evidence="3 6" id="KW-0032">Aminotransferase</keyword>